<comment type="caution">
    <text evidence="2">The sequence shown here is derived from an EMBL/GenBank/DDBJ whole genome shotgun (WGS) entry which is preliminary data.</text>
</comment>
<reference evidence="2" key="1">
    <citation type="submission" date="2022-07" db="EMBL/GenBank/DDBJ databases">
        <title>Genome Sequence of Xylaria arbuscula.</title>
        <authorList>
            <person name="Buettner E."/>
        </authorList>
    </citation>
    <scope>NUCLEOTIDE SEQUENCE</scope>
    <source>
        <strain evidence="2">VT107</strain>
    </source>
</reference>
<dbReference type="EMBL" id="JANPWZ010000985">
    <property type="protein sequence ID" value="KAJ3569907.1"/>
    <property type="molecule type" value="Genomic_DNA"/>
</dbReference>
<keyword evidence="1" id="KW-0812">Transmembrane</keyword>
<proteinExistence type="predicted"/>
<gene>
    <name evidence="2" type="ORF">NPX13_g5915</name>
</gene>
<name>A0A9W8NDG9_9PEZI</name>
<dbReference type="AlphaFoldDB" id="A0A9W8NDG9"/>
<accession>A0A9W8NDG9</accession>
<dbReference type="Proteomes" id="UP001148614">
    <property type="component" value="Unassembled WGS sequence"/>
</dbReference>
<sequence length="133" mass="13645">MPTSLGNKGLLDTLASQTNASSDLPVTYVPERNMLKMANVLAWVDSVSTAQDKNGGFRERLAAYAASHVTAGLCAMVFAGGLGNLGPSQTGAFVRGPHKAVIGVAYGFLGAPIALRTMVQAPPRDASGQSVAV</sequence>
<feature type="transmembrane region" description="Helical" evidence="1">
    <location>
        <begin position="61"/>
        <end position="80"/>
    </location>
</feature>
<keyword evidence="3" id="KW-1185">Reference proteome</keyword>
<evidence type="ECO:0000313" key="3">
    <source>
        <dbReference type="Proteomes" id="UP001148614"/>
    </source>
</evidence>
<evidence type="ECO:0000313" key="2">
    <source>
        <dbReference type="EMBL" id="KAJ3569907.1"/>
    </source>
</evidence>
<keyword evidence="1" id="KW-0472">Membrane</keyword>
<protein>
    <submittedName>
        <fullName evidence="2">Uncharacterized protein</fullName>
    </submittedName>
</protein>
<keyword evidence="1" id="KW-1133">Transmembrane helix</keyword>
<feature type="transmembrane region" description="Helical" evidence="1">
    <location>
        <begin position="100"/>
        <end position="119"/>
    </location>
</feature>
<evidence type="ECO:0000256" key="1">
    <source>
        <dbReference type="SAM" id="Phobius"/>
    </source>
</evidence>
<organism evidence="2 3">
    <name type="scientific">Xylaria arbuscula</name>
    <dbReference type="NCBI Taxonomy" id="114810"/>
    <lineage>
        <taxon>Eukaryota</taxon>
        <taxon>Fungi</taxon>
        <taxon>Dikarya</taxon>
        <taxon>Ascomycota</taxon>
        <taxon>Pezizomycotina</taxon>
        <taxon>Sordariomycetes</taxon>
        <taxon>Xylariomycetidae</taxon>
        <taxon>Xylariales</taxon>
        <taxon>Xylariaceae</taxon>
        <taxon>Xylaria</taxon>
    </lineage>
</organism>